<dbReference type="Gene3D" id="3.20.20.140">
    <property type="entry name" value="Metal-dependent hydrolases"/>
    <property type="match status" value="1"/>
</dbReference>
<dbReference type="Gene3D" id="2.30.40.10">
    <property type="entry name" value="Urease, subunit C, domain 1"/>
    <property type="match status" value="1"/>
</dbReference>
<dbReference type="EMBL" id="ML993588">
    <property type="protein sequence ID" value="KAF2169229.1"/>
    <property type="molecule type" value="Genomic_DNA"/>
</dbReference>
<evidence type="ECO:0000259" key="1">
    <source>
        <dbReference type="Pfam" id="PF01979"/>
    </source>
</evidence>
<accession>A0A6A6CTW6</accession>
<organism evidence="2 3">
    <name type="scientific">Zasmidium cellare ATCC 36951</name>
    <dbReference type="NCBI Taxonomy" id="1080233"/>
    <lineage>
        <taxon>Eukaryota</taxon>
        <taxon>Fungi</taxon>
        <taxon>Dikarya</taxon>
        <taxon>Ascomycota</taxon>
        <taxon>Pezizomycotina</taxon>
        <taxon>Dothideomycetes</taxon>
        <taxon>Dothideomycetidae</taxon>
        <taxon>Mycosphaerellales</taxon>
        <taxon>Mycosphaerellaceae</taxon>
        <taxon>Zasmidium</taxon>
    </lineage>
</organism>
<sequence>MPSSILLKNGTALIHDANDHVDALVTDILIEGDKIAKIAKDIPAPAGAEVIDCSDKLVSPGFVDTHHHVWQTQYKGRHANETLWQYMATGNLTSQLLNPTDAFWGQLAGCMEMIHGGTTTVVDYCHVTYSGEHARKAISATLASGIRSVFCYAAMAKVTSWKPVTIDLNGLAGNVMADFEDVAKKGPYGDDGRVTVGFGFDGFPFLPKEYAAPLMSKLNELKIEVITVHHTWWDLAGTSPTGLEKVDQSGVLDNRFLLAHSGNSTQADADIMKKHGIHVSSTPSTEMQMEMGLPVMAFRTDLGIQNLCSFGVDCHSNNSAYIPDEARIGLQGARAARAQPHLDKGKLVSQVGHTVEETFNLATIFGARGAKMGDKTGSIAEGKLADLVLFDMSSPAMVAGSIHNPIAAIILHSSPADIDTVIVGGQIRKRTSKLLPVKLDVEGQSVAGKDRLDWPGVAKAVVKSREGLQKQIDGIDMVEGADRVKDWFHITDSMLVDVP</sequence>
<dbReference type="RefSeq" id="XP_033670118.1">
    <property type="nucleotide sequence ID" value="XM_033805401.1"/>
</dbReference>
<dbReference type="GeneID" id="54558673"/>
<keyword evidence="3" id="KW-1185">Reference proteome</keyword>
<proteinExistence type="predicted"/>
<dbReference type="Proteomes" id="UP000799537">
    <property type="component" value="Unassembled WGS sequence"/>
</dbReference>
<protein>
    <recommendedName>
        <fullName evidence="1">Amidohydrolase-related domain-containing protein</fullName>
    </recommendedName>
</protein>
<dbReference type="SUPFAM" id="SSF51556">
    <property type="entry name" value="Metallo-dependent hydrolases"/>
    <property type="match status" value="1"/>
</dbReference>
<dbReference type="InterPro" id="IPR011059">
    <property type="entry name" value="Metal-dep_hydrolase_composite"/>
</dbReference>
<dbReference type="GO" id="GO:0016810">
    <property type="term" value="F:hydrolase activity, acting on carbon-nitrogen (but not peptide) bonds"/>
    <property type="evidence" value="ECO:0007669"/>
    <property type="project" value="InterPro"/>
</dbReference>
<dbReference type="InterPro" id="IPR006680">
    <property type="entry name" value="Amidohydro-rel"/>
</dbReference>
<feature type="domain" description="Amidohydrolase-related" evidence="1">
    <location>
        <begin position="58"/>
        <end position="427"/>
    </location>
</feature>
<gene>
    <name evidence="2" type="ORF">M409DRAFT_20453</name>
</gene>
<dbReference type="InterPro" id="IPR050287">
    <property type="entry name" value="MTA/SAH_deaminase"/>
</dbReference>
<dbReference type="Pfam" id="PF01979">
    <property type="entry name" value="Amidohydro_1"/>
    <property type="match status" value="1"/>
</dbReference>
<dbReference type="PANTHER" id="PTHR43794">
    <property type="entry name" value="AMINOHYDROLASE SSNA-RELATED"/>
    <property type="match status" value="1"/>
</dbReference>
<dbReference type="SUPFAM" id="SSF51338">
    <property type="entry name" value="Composite domain of metallo-dependent hydrolases"/>
    <property type="match status" value="1"/>
</dbReference>
<dbReference type="AlphaFoldDB" id="A0A6A6CTW6"/>
<reference evidence="2" key="1">
    <citation type="journal article" date="2020" name="Stud. Mycol.">
        <title>101 Dothideomycetes genomes: a test case for predicting lifestyles and emergence of pathogens.</title>
        <authorList>
            <person name="Haridas S."/>
            <person name="Albert R."/>
            <person name="Binder M."/>
            <person name="Bloem J."/>
            <person name="Labutti K."/>
            <person name="Salamov A."/>
            <person name="Andreopoulos B."/>
            <person name="Baker S."/>
            <person name="Barry K."/>
            <person name="Bills G."/>
            <person name="Bluhm B."/>
            <person name="Cannon C."/>
            <person name="Castanera R."/>
            <person name="Culley D."/>
            <person name="Daum C."/>
            <person name="Ezra D."/>
            <person name="Gonzalez J."/>
            <person name="Henrissat B."/>
            <person name="Kuo A."/>
            <person name="Liang C."/>
            <person name="Lipzen A."/>
            <person name="Lutzoni F."/>
            <person name="Magnuson J."/>
            <person name="Mondo S."/>
            <person name="Nolan M."/>
            <person name="Ohm R."/>
            <person name="Pangilinan J."/>
            <person name="Park H.-J."/>
            <person name="Ramirez L."/>
            <person name="Alfaro M."/>
            <person name="Sun H."/>
            <person name="Tritt A."/>
            <person name="Yoshinaga Y."/>
            <person name="Zwiers L.-H."/>
            <person name="Turgeon B."/>
            <person name="Goodwin S."/>
            <person name="Spatafora J."/>
            <person name="Crous P."/>
            <person name="Grigoriev I."/>
        </authorList>
    </citation>
    <scope>NUCLEOTIDE SEQUENCE</scope>
    <source>
        <strain evidence="2">ATCC 36951</strain>
    </source>
</reference>
<dbReference type="PANTHER" id="PTHR43794:SF5">
    <property type="entry name" value="CHLOROHYDROLASE FAMILY PROTEIN"/>
    <property type="match status" value="1"/>
</dbReference>
<dbReference type="InterPro" id="IPR032466">
    <property type="entry name" value="Metal_Hydrolase"/>
</dbReference>
<name>A0A6A6CTW6_ZASCE</name>
<evidence type="ECO:0000313" key="2">
    <source>
        <dbReference type="EMBL" id="KAF2169229.1"/>
    </source>
</evidence>
<evidence type="ECO:0000313" key="3">
    <source>
        <dbReference type="Proteomes" id="UP000799537"/>
    </source>
</evidence>
<dbReference type="OrthoDB" id="194468at2759"/>